<keyword evidence="4 7" id="KW-1133">Transmembrane helix</keyword>
<evidence type="ECO:0000313" key="11">
    <source>
        <dbReference type="Proteomes" id="UP000008291"/>
    </source>
</evidence>
<feature type="domain" description="Tyrosine-protein kinase G-rich" evidence="9">
    <location>
        <begin position="343"/>
        <end position="414"/>
    </location>
</feature>
<keyword evidence="6" id="KW-0175">Coiled coil</keyword>
<evidence type="ECO:0000256" key="3">
    <source>
        <dbReference type="ARBA" id="ARBA00022692"/>
    </source>
</evidence>
<dbReference type="eggNOG" id="COG3206">
    <property type="taxonomic scope" value="Bacteria"/>
</dbReference>
<dbReference type="NCBIfam" id="TIGR03017">
    <property type="entry name" value="EpsF"/>
    <property type="match status" value="1"/>
</dbReference>
<gene>
    <name evidence="10" type="ordered locus">Tbd_1794</name>
</gene>
<dbReference type="Pfam" id="PF02706">
    <property type="entry name" value="Wzz"/>
    <property type="match status" value="1"/>
</dbReference>
<dbReference type="PANTHER" id="PTHR32309">
    <property type="entry name" value="TYROSINE-PROTEIN KINASE"/>
    <property type="match status" value="1"/>
</dbReference>
<evidence type="ECO:0000256" key="2">
    <source>
        <dbReference type="ARBA" id="ARBA00022475"/>
    </source>
</evidence>
<dbReference type="InterPro" id="IPR050445">
    <property type="entry name" value="Bact_polysacc_biosynth/exp"/>
</dbReference>
<dbReference type="OrthoDB" id="8559110at2"/>
<dbReference type="EMBL" id="CP000116">
    <property type="protein sequence ID" value="AAZ97747.1"/>
    <property type="molecule type" value="Genomic_DNA"/>
</dbReference>
<dbReference type="InterPro" id="IPR003856">
    <property type="entry name" value="LPS_length_determ_N"/>
</dbReference>
<evidence type="ECO:0000256" key="4">
    <source>
        <dbReference type="ARBA" id="ARBA00022989"/>
    </source>
</evidence>
<dbReference type="Pfam" id="PF13807">
    <property type="entry name" value="GNVR"/>
    <property type="match status" value="1"/>
</dbReference>
<dbReference type="PANTHER" id="PTHR32309:SF13">
    <property type="entry name" value="FERRIC ENTEROBACTIN TRANSPORT PROTEIN FEPE"/>
    <property type="match status" value="1"/>
</dbReference>
<dbReference type="AlphaFoldDB" id="Q3SHY6"/>
<evidence type="ECO:0000256" key="6">
    <source>
        <dbReference type="SAM" id="Coils"/>
    </source>
</evidence>
<reference evidence="10 11" key="1">
    <citation type="journal article" date="2006" name="J. Bacteriol.">
        <title>The genome sequence of the obligately chemolithoautotrophic, facultatively anaerobic bacterium Thiobacillus denitrificans.</title>
        <authorList>
            <person name="Beller H.R."/>
            <person name="Chain P.S."/>
            <person name="Letain T.E."/>
            <person name="Chakicherla A."/>
            <person name="Larimer F.W."/>
            <person name="Richardson P.M."/>
            <person name="Coleman M.A."/>
            <person name="Wood A.P."/>
            <person name="Kelly D.P."/>
        </authorList>
    </citation>
    <scope>NUCLEOTIDE SEQUENCE [LARGE SCALE GENOMIC DNA]</scope>
    <source>
        <strain evidence="10 11">ATCC 25259</strain>
    </source>
</reference>
<feature type="coiled-coil region" evidence="6">
    <location>
        <begin position="253"/>
        <end position="301"/>
    </location>
</feature>
<protein>
    <submittedName>
        <fullName evidence="10">Chain length determinant protein</fullName>
    </submittedName>
</protein>
<evidence type="ECO:0000313" key="10">
    <source>
        <dbReference type="EMBL" id="AAZ97747.1"/>
    </source>
</evidence>
<dbReference type="Proteomes" id="UP000008291">
    <property type="component" value="Chromosome"/>
</dbReference>
<keyword evidence="2" id="KW-1003">Cell membrane</keyword>
<dbReference type="InterPro" id="IPR017468">
    <property type="entry name" value="Chain_len_reg_EpsF"/>
</dbReference>
<feature type="transmembrane region" description="Helical" evidence="7">
    <location>
        <begin position="393"/>
        <end position="415"/>
    </location>
</feature>
<accession>Q3SHY6</accession>
<feature type="domain" description="Polysaccharide chain length determinant N-terminal" evidence="8">
    <location>
        <begin position="2"/>
        <end position="88"/>
    </location>
</feature>
<comment type="subcellular location">
    <subcellularLocation>
        <location evidence="1">Cell membrane</location>
        <topology evidence="1">Multi-pass membrane protein</topology>
    </subcellularLocation>
</comment>
<keyword evidence="11" id="KW-1185">Reference proteome</keyword>
<evidence type="ECO:0000256" key="1">
    <source>
        <dbReference type="ARBA" id="ARBA00004651"/>
    </source>
</evidence>
<dbReference type="KEGG" id="tbd:Tbd_1794"/>
<dbReference type="HOGENOM" id="CLU_009912_5_3_4"/>
<keyword evidence="3 7" id="KW-0812">Transmembrane</keyword>
<name>Q3SHY6_THIDA</name>
<evidence type="ECO:0000259" key="8">
    <source>
        <dbReference type="Pfam" id="PF02706"/>
    </source>
</evidence>
<organism evidence="10 11">
    <name type="scientific">Thiobacillus denitrificans (strain ATCC 25259 / T1)</name>
    <dbReference type="NCBI Taxonomy" id="292415"/>
    <lineage>
        <taxon>Bacteria</taxon>
        <taxon>Pseudomonadati</taxon>
        <taxon>Pseudomonadota</taxon>
        <taxon>Betaproteobacteria</taxon>
        <taxon>Nitrosomonadales</taxon>
        <taxon>Thiobacillaceae</taxon>
        <taxon>Thiobacillus</taxon>
    </lineage>
</organism>
<dbReference type="GO" id="GO:0004713">
    <property type="term" value="F:protein tyrosine kinase activity"/>
    <property type="evidence" value="ECO:0007669"/>
    <property type="project" value="TreeGrafter"/>
</dbReference>
<evidence type="ECO:0000259" key="9">
    <source>
        <dbReference type="Pfam" id="PF13807"/>
    </source>
</evidence>
<feature type="coiled-coil region" evidence="6">
    <location>
        <begin position="180"/>
        <end position="207"/>
    </location>
</feature>
<dbReference type="STRING" id="292415.Tbd_1794"/>
<dbReference type="RefSeq" id="WP_011312306.1">
    <property type="nucleotide sequence ID" value="NC_007404.1"/>
</dbReference>
<feature type="transmembrane region" description="Helical" evidence="7">
    <location>
        <begin position="15"/>
        <end position="35"/>
    </location>
</feature>
<dbReference type="InterPro" id="IPR032807">
    <property type="entry name" value="GNVR"/>
</dbReference>
<sequence>MNFTQLLLVLYARKWIVLGVLLVAVTATAVVSFLLPKEYSATTMVVIDSKSKDPVTGQLMPSQMFPGYMATQVEIIQSARVARNVVRALKLDESPAIRQQFMDATQGQGSIEQWLGDLLLEKLEVEPSRESSAISIEYSGADPRFAAIVANAFAKAYIDTNLELRVAPAKEATTWYDQQIAQLRAKLDEAQQKLTAYQREKGLVESDQRLDVETARMAELAAQMVAAQSAAFDASSKVRGSGDLPEVINNPVVQSLKGKVAATEGKLAELARRVGPNHPEYVRLQAEANSYRSQLNEEIARATRAVEATSGAAKQRLGGISGAFEAQKARVLDLKKQREEATLLARDVESAQRVYDAALQRYSQTRMEAESTQTDIGILNPAVPPLEPSSPRIVLNIVLSIFLGGLLGMGIGFLVELWDRRVRSAQDIAELDIPLLAEVGRKMVRGRPRRRLFRRERLAAA</sequence>
<evidence type="ECO:0000256" key="7">
    <source>
        <dbReference type="SAM" id="Phobius"/>
    </source>
</evidence>
<proteinExistence type="predicted"/>
<dbReference type="GO" id="GO:0005886">
    <property type="term" value="C:plasma membrane"/>
    <property type="evidence" value="ECO:0007669"/>
    <property type="project" value="UniProtKB-SubCell"/>
</dbReference>
<keyword evidence="5 7" id="KW-0472">Membrane</keyword>
<evidence type="ECO:0000256" key="5">
    <source>
        <dbReference type="ARBA" id="ARBA00023136"/>
    </source>
</evidence>